<dbReference type="Gene3D" id="3.40.50.1980">
    <property type="entry name" value="Nitrogenase molybdenum iron protein domain"/>
    <property type="match status" value="2"/>
</dbReference>
<dbReference type="InterPro" id="IPR006128">
    <property type="entry name" value="Lipoprotein_PsaA-like"/>
</dbReference>
<keyword evidence="3 6" id="KW-0813">Transport</keyword>
<evidence type="ECO:0000256" key="3">
    <source>
        <dbReference type="ARBA" id="ARBA00022448"/>
    </source>
</evidence>
<dbReference type="InterPro" id="IPR050492">
    <property type="entry name" value="Bact_metal-bind_prot9"/>
</dbReference>
<comment type="subcellular location">
    <subcellularLocation>
        <location evidence="1">Cell envelope</location>
    </subcellularLocation>
</comment>
<keyword evidence="8" id="KW-1185">Reference proteome</keyword>
<evidence type="ECO:0000256" key="1">
    <source>
        <dbReference type="ARBA" id="ARBA00004196"/>
    </source>
</evidence>
<dbReference type="EMBL" id="AALC02000009">
    <property type="protein sequence ID" value="EEQ07625.1"/>
    <property type="molecule type" value="Genomic_DNA"/>
</dbReference>
<evidence type="ECO:0000256" key="5">
    <source>
        <dbReference type="ARBA" id="ARBA00022729"/>
    </source>
</evidence>
<dbReference type="InterPro" id="IPR006129">
    <property type="entry name" value="AdhesinB"/>
</dbReference>
<dbReference type="Proteomes" id="UP000010319">
    <property type="component" value="Unassembled WGS sequence"/>
</dbReference>
<evidence type="ECO:0000313" key="7">
    <source>
        <dbReference type="EMBL" id="EEQ07625.1"/>
    </source>
</evidence>
<dbReference type="PANTHER" id="PTHR42953">
    <property type="entry name" value="HIGH-AFFINITY ZINC UPTAKE SYSTEM PROTEIN ZNUA-RELATED"/>
    <property type="match status" value="1"/>
</dbReference>
<dbReference type="CDD" id="cd01137">
    <property type="entry name" value="PsaA"/>
    <property type="match status" value="1"/>
</dbReference>
<sequence>MVANDIDNHFHLRKGNIAMFSKQKIPYLPSISHSTPRFLRVITLLTFVAFSSLISTSALAENKPNDPEKKFKVVTTFTIIQDIAQNVAGDAAVVESITKPGAEIHDYQPTPRDIVKAQSADLILWNGMNLERWFERFFENIKDVPSAVVTNGITPLPIREGPYEGIANPHAWMSPSNALIYIENIRKALVEHDPAHAETYNRNAKAYAEKIAALDAPLRERLSRIPAELRWLVTSEGAFSYLAKDYGFKEVYLWPINADEQGTPQQVRRVIDTMRANKIPVIFSESTISDKPAKQVSKETGAQYGGVLYVDSLSNEKGPVPTYIDLINTTVQTIAKGFGQ</sequence>
<accession>A0ABP2EAZ7</accession>
<proteinExistence type="inferred from homology"/>
<reference evidence="7" key="1">
    <citation type="submission" date="2008-12" db="EMBL/GenBank/DDBJ databases">
        <title>Annotation of the Yersinia bercovieri ATCC 43970 genome.</title>
        <authorList>
            <person name="Read T.D."/>
            <person name="Akmal A."/>
            <person name="Bishop-Lilly K."/>
            <person name="Chen P.E."/>
            <person name="Cook C."/>
            <person name="Kiley M.P."/>
            <person name="Lentz S."/>
            <person name="Mateczun A."/>
            <person name="Nagarajan N."/>
            <person name="Nolan N."/>
            <person name="Osborne B.I."/>
            <person name="Pop M."/>
            <person name="Sozhamannan S."/>
            <person name="Stewart A.C."/>
            <person name="Sulakvelidze A."/>
            <person name="Thomason B."/>
            <person name="Willner K."/>
            <person name="Zwick M.E."/>
        </authorList>
    </citation>
    <scope>NUCLEOTIDE SEQUENCE [LARGE SCALE GENOMIC DNA]</scope>
    <source>
        <strain evidence="7">ATCC 43970</strain>
    </source>
</reference>
<keyword evidence="4" id="KW-0479">Metal-binding</keyword>
<gene>
    <name evidence="7" type="ORF">yberc0001_19410</name>
</gene>
<dbReference type="SUPFAM" id="SSF53807">
    <property type="entry name" value="Helical backbone' metal receptor"/>
    <property type="match status" value="1"/>
</dbReference>
<comment type="similarity">
    <text evidence="2 6">Belongs to the bacterial solute-binding protein 9 family.</text>
</comment>
<dbReference type="InterPro" id="IPR006127">
    <property type="entry name" value="ZnuA-like"/>
</dbReference>
<dbReference type="PANTHER" id="PTHR42953:SF1">
    <property type="entry name" value="METAL-BINDING PROTEIN HI_0362-RELATED"/>
    <property type="match status" value="1"/>
</dbReference>
<keyword evidence="5" id="KW-0732">Signal</keyword>
<dbReference type="PRINTS" id="PR00690">
    <property type="entry name" value="ADHESNFAMILY"/>
</dbReference>
<evidence type="ECO:0000256" key="2">
    <source>
        <dbReference type="ARBA" id="ARBA00011028"/>
    </source>
</evidence>
<dbReference type="Pfam" id="PF01297">
    <property type="entry name" value="ZnuA"/>
    <property type="match status" value="1"/>
</dbReference>
<evidence type="ECO:0000256" key="4">
    <source>
        <dbReference type="ARBA" id="ARBA00022723"/>
    </source>
</evidence>
<comment type="caution">
    <text evidence="7">The sequence shown here is derived from an EMBL/GenBank/DDBJ whole genome shotgun (WGS) entry which is preliminary data.</text>
</comment>
<dbReference type="PRINTS" id="PR00691">
    <property type="entry name" value="ADHESINB"/>
</dbReference>
<protein>
    <submittedName>
        <fullName evidence="7">Periplasmic chelated iron-binding protein yfeA</fullName>
    </submittedName>
</protein>
<evidence type="ECO:0000256" key="6">
    <source>
        <dbReference type="RuleBase" id="RU003512"/>
    </source>
</evidence>
<name>A0ABP2EAZ7_YERBE</name>
<organism evidence="7 8">
    <name type="scientific">Yersinia bercovieri ATCC 43970</name>
    <dbReference type="NCBI Taxonomy" id="349968"/>
    <lineage>
        <taxon>Bacteria</taxon>
        <taxon>Pseudomonadati</taxon>
        <taxon>Pseudomonadota</taxon>
        <taxon>Gammaproteobacteria</taxon>
        <taxon>Enterobacterales</taxon>
        <taxon>Yersiniaceae</taxon>
        <taxon>Yersinia</taxon>
    </lineage>
</organism>
<evidence type="ECO:0000313" key="8">
    <source>
        <dbReference type="Proteomes" id="UP000010319"/>
    </source>
</evidence>